<accession>A0A154PD49</accession>
<dbReference type="EMBL" id="KQ434865">
    <property type="protein sequence ID" value="KZC09140.1"/>
    <property type="molecule type" value="Genomic_DNA"/>
</dbReference>
<keyword evidence="2" id="KW-1185">Reference proteome</keyword>
<gene>
    <name evidence="1" type="ORF">WN55_00762</name>
</gene>
<dbReference type="Proteomes" id="UP000076502">
    <property type="component" value="Unassembled WGS sequence"/>
</dbReference>
<proteinExistence type="predicted"/>
<reference evidence="1 2" key="1">
    <citation type="submission" date="2015-07" db="EMBL/GenBank/DDBJ databases">
        <title>The genome of Dufourea novaeangliae.</title>
        <authorList>
            <person name="Pan H."/>
            <person name="Kapheim K."/>
        </authorList>
    </citation>
    <scope>NUCLEOTIDE SEQUENCE [LARGE SCALE GENOMIC DNA]</scope>
    <source>
        <strain evidence="1">0120121106</strain>
        <tissue evidence="1">Whole body</tissue>
    </source>
</reference>
<protein>
    <submittedName>
        <fullName evidence="1">Uncharacterized protein</fullName>
    </submittedName>
</protein>
<name>A0A154PD49_DUFNO</name>
<sequence length="88" mass="10164">MFPQHRKLKRLYLCQYKVFAIIDSLLICDYCPGVIPTRGEGGVELCNRILCCRSALRRLPVHEPTSERWKPTKRLHSPGVGEAILMQR</sequence>
<evidence type="ECO:0000313" key="2">
    <source>
        <dbReference type="Proteomes" id="UP000076502"/>
    </source>
</evidence>
<evidence type="ECO:0000313" key="1">
    <source>
        <dbReference type="EMBL" id="KZC09140.1"/>
    </source>
</evidence>
<organism evidence="1 2">
    <name type="scientific">Dufourea novaeangliae</name>
    <name type="common">Sweat bee</name>
    <dbReference type="NCBI Taxonomy" id="178035"/>
    <lineage>
        <taxon>Eukaryota</taxon>
        <taxon>Metazoa</taxon>
        <taxon>Ecdysozoa</taxon>
        <taxon>Arthropoda</taxon>
        <taxon>Hexapoda</taxon>
        <taxon>Insecta</taxon>
        <taxon>Pterygota</taxon>
        <taxon>Neoptera</taxon>
        <taxon>Endopterygota</taxon>
        <taxon>Hymenoptera</taxon>
        <taxon>Apocrita</taxon>
        <taxon>Aculeata</taxon>
        <taxon>Apoidea</taxon>
        <taxon>Anthophila</taxon>
        <taxon>Halictidae</taxon>
        <taxon>Rophitinae</taxon>
        <taxon>Dufourea</taxon>
    </lineage>
</organism>
<dbReference type="AlphaFoldDB" id="A0A154PD49"/>